<reference evidence="1 2" key="1">
    <citation type="submission" date="2019-03" db="EMBL/GenBank/DDBJ databases">
        <title>First draft genome of Liparis tanakae, snailfish: a comprehensive survey of snailfish specific genes.</title>
        <authorList>
            <person name="Kim W."/>
            <person name="Song I."/>
            <person name="Jeong J.-H."/>
            <person name="Kim D."/>
            <person name="Kim S."/>
            <person name="Ryu S."/>
            <person name="Song J.Y."/>
            <person name="Lee S.K."/>
        </authorList>
    </citation>
    <scope>NUCLEOTIDE SEQUENCE [LARGE SCALE GENOMIC DNA]</scope>
    <source>
        <tissue evidence="1">Muscle</tissue>
    </source>
</reference>
<protein>
    <submittedName>
        <fullName evidence="1">Uncharacterized protein</fullName>
    </submittedName>
</protein>
<evidence type="ECO:0000313" key="2">
    <source>
        <dbReference type="Proteomes" id="UP000314294"/>
    </source>
</evidence>
<keyword evidence="2" id="KW-1185">Reference proteome</keyword>
<dbReference type="EMBL" id="SRLO01001568">
    <property type="protein sequence ID" value="TNN36816.1"/>
    <property type="molecule type" value="Genomic_DNA"/>
</dbReference>
<dbReference type="AlphaFoldDB" id="A0A4Z2F6C9"/>
<proteinExistence type="predicted"/>
<evidence type="ECO:0000313" key="1">
    <source>
        <dbReference type="EMBL" id="TNN36816.1"/>
    </source>
</evidence>
<accession>A0A4Z2F6C9</accession>
<dbReference type="Proteomes" id="UP000314294">
    <property type="component" value="Unassembled WGS sequence"/>
</dbReference>
<organism evidence="1 2">
    <name type="scientific">Liparis tanakae</name>
    <name type="common">Tanaka's snailfish</name>
    <dbReference type="NCBI Taxonomy" id="230148"/>
    <lineage>
        <taxon>Eukaryota</taxon>
        <taxon>Metazoa</taxon>
        <taxon>Chordata</taxon>
        <taxon>Craniata</taxon>
        <taxon>Vertebrata</taxon>
        <taxon>Euteleostomi</taxon>
        <taxon>Actinopterygii</taxon>
        <taxon>Neopterygii</taxon>
        <taxon>Teleostei</taxon>
        <taxon>Neoteleostei</taxon>
        <taxon>Acanthomorphata</taxon>
        <taxon>Eupercaria</taxon>
        <taxon>Perciformes</taxon>
        <taxon>Cottioidei</taxon>
        <taxon>Cottales</taxon>
        <taxon>Liparidae</taxon>
        <taxon>Liparis</taxon>
    </lineage>
</organism>
<comment type="caution">
    <text evidence="1">The sequence shown here is derived from an EMBL/GenBank/DDBJ whole genome shotgun (WGS) entry which is preliminary data.</text>
</comment>
<gene>
    <name evidence="1" type="ORF">EYF80_053022</name>
</gene>
<name>A0A4Z2F6C9_9TELE</name>
<sequence>MAMVTGCMPQSSPTTRISLFRLRDQDKSSPTALLSLLGGQLRPGMLCVLRETGICSVRSQVDDGFCLTRALVGYRNWAYDTD</sequence>